<sequence length="233" mass="24056">MKSYDDLQRFKEKTQTNHIEFKDMSEQAINSDSTNWAIIKQLLNEGAGSVLDNRQRIDLASPQPIDSAAFSPPPAEMPAVAPHLPVHSYVAAAPLANDKIGASLLDSISASLQAGPPEVATAQPVAAATPVADAAPLRAMPLARQTAMAGSSLLEQLSASTPVKPVVQSAPAPVAQAPQPVAAAAAPQPVMAAAAPVNASFKQLFSPAAAPAPQALSKDVLLQPLLEKIASCR</sequence>
<gene>
    <name evidence="1" type="primary">bcsO</name>
    <name evidence="1" type="ORF">V8N49_07475</name>
</gene>
<proteinExistence type="predicted"/>
<organism evidence="1 2">
    <name type="scientific">Erwinia aphidicola</name>
    <dbReference type="NCBI Taxonomy" id="68334"/>
    <lineage>
        <taxon>Bacteria</taxon>
        <taxon>Pseudomonadati</taxon>
        <taxon>Pseudomonadota</taxon>
        <taxon>Gammaproteobacteria</taxon>
        <taxon>Enterobacterales</taxon>
        <taxon>Erwiniaceae</taxon>
        <taxon>Erwinia</taxon>
    </lineage>
</organism>
<evidence type="ECO:0000313" key="1">
    <source>
        <dbReference type="EMBL" id="MEI2681507.1"/>
    </source>
</evidence>
<protein>
    <submittedName>
        <fullName evidence="1">Cellulose biosynthesis protein BcsO</fullName>
    </submittedName>
</protein>
<dbReference type="EMBL" id="JBANEI010000003">
    <property type="protein sequence ID" value="MEI2681507.1"/>
    <property type="molecule type" value="Genomic_DNA"/>
</dbReference>
<reference evidence="1 2" key="1">
    <citation type="submission" date="2024-02" db="EMBL/GenBank/DDBJ databases">
        <title>First report Erwinia aphidicola in onion in Chile.</title>
        <authorList>
            <person name="Valenzuela M."/>
            <person name="Pena M."/>
            <person name="Dutta B."/>
        </authorList>
    </citation>
    <scope>NUCLEOTIDE SEQUENCE [LARGE SCALE GENOMIC DNA]</scope>
    <source>
        <strain evidence="1 2">QCJ3A</strain>
    </source>
</reference>
<dbReference type="Pfam" id="PF17037">
    <property type="entry name" value="CBP_BcsO"/>
    <property type="match status" value="1"/>
</dbReference>
<dbReference type="InterPro" id="IPR031484">
    <property type="entry name" value="CBP_BcsO"/>
</dbReference>
<evidence type="ECO:0000313" key="2">
    <source>
        <dbReference type="Proteomes" id="UP001306592"/>
    </source>
</evidence>
<name>A0ABU8DDC8_ERWAP</name>
<accession>A0ABU8DDC8</accession>
<keyword evidence="2" id="KW-1185">Reference proteome</keyword>
<dbReference type="RefSeq" id="WP_099754324.1">
    <property type="nucleotide sequence ID" value="NZ_CAKKMT010000007.1"/>
</dbReference>
<dbReference type="Proteomes" id="UP001306592">
    <property type="component" value="Unassembled WGS sequence"/>
</dbReference>
<comment type="caution">
    <text evidence="1">The sequence shown here is derived from an EMBL/GenBank/DDBJ whole genome shotgun (WGS) entry which is preliminary data.</text>
</comment>